<name>A0A2N9AYH4_METEX</name>
<reference evidence="3" key="1">
    <citation type="submission" date="2017-10" db="EMBL/GenBank/DDBJ databases">
        <authorList>
            <person name="Regsiter A."/>
            <person name="William W."/>
        </authorList>
    </citation>
    <scope>NUCLEOTIDE SEQUENCE [LARGE SCALE GENOMIC DNA]</scope>
</reference>
<sequence>MSVNTLGSLGQQQARRGQTKTSDITLGAGDPQAIRLRVTSCSLGNGMSGFVFCLRNLSIQNP</sequence>
<protein>
    <submittedName>
        <fullName evidence="2">Uncharacterized protein</fullName>
    </submittedName>
</protein>
<evidence type="ECO:0000313" key="2">
    <source>
        <dbReference type="EMBL" id="SOR32377.1"/>
    </source>
</evidence>
<feature type="region of interest" description="Disordered" evidence="1">
    <location>
        <begin position="1"/>
        <end position="26"/>
    </location>
</feature>
<dbReference type="AlphaFoldDB" id="A0A2N9AYH4"/>
<evidence type="ECO:0000256" key="1">
    <source>
        <dbReference type="SAM" id="MobiDB-lite"/>
    </source>
</evidence>
<gene>
    <name evidence="2" type="ORF">TK0001_5818</name>
</gene>
<accession>A0A2N9AYH4</accession>
<organism evidence="2 3">
    <name type="scientific">Methylorubrum extorquens</name>
    <name type="common">Methylobacterium dichloromethanicum</name>
    <name type="synonym">Methylobacterium extorquens</name>
    <dbReference type="NCBI Taxonomy" id="408"/>
    <lineage>
        <taxon>Bacteria</taxon>
        <taxon>Pseudomonadati</taxon>
        <taxon>Pseudomonadota</taxon>
        <taxon>Alphaproteobacteria</taxon>
        <taxon>Hyphomicrobiales</taxon>
        <taxon>Methylobacteriaceae</taxon>
        <taxon>Methylorubrum</taxon>
    </lineage>
</organism>
<feature type="compositionally biased region" description="Polar residues" evidence="1">
    <location>
        <begin position="1"/>
        <end position="24"/>
    </location>
</feature>
<proteinExistence type="predicted"/>
<dbReference type="EMBL" id="LT962688">
    <property type="protein sequence ID" value="SOR32377.1"/>
    <property type="molecule type" value="Genomic_DNA"/>
</dbReference>
<evidence type="ECO:0000313" key="3">
    <source>
        <dbReference type="Proteomes" id="UP000233769"/>
    </source>
</evidence>
<dbReference type="Proteomes" id="UP000233769">
    <property type="component" value="Chromosome tk0001"/>
</dbReference>